<dbReference type="GO" id="GO:0055085">
    <property type="term" value="P:transmembrane transport"/>
    <property type="evidence" value="ECO:0007669"/>
    <property type="project" value="UniProtKB-ARBA"/>
</dbReference>
<gene>
    <name evidence="6" type="ORF">E3O23_01145</name>
</gene>
<evidence type="ECO:0000313" key="6">
    <source>
        <dbReference type="EMBL" id="TFB56369.1"/>
    </source>
</evidence>
<dbReference type="NCBIfam" id="TIGR01727">
    <property type="entry name" value="oligo_HPY"/>
    <property type="match status" value="1"/>
</dbReference>
<dbReference type="Gene3D" id="3.40.50.300">
    <property type="entry name" value="P-loop containing nucleotide triphosphate hydrolases"/>
    <property type="match status" value="1"/>
</dbReference>
<dbReference type="Pfam" id="PF08352">
    <property type="entry name" value="oligo_HPY"/>
    <property type="match status" value="1"/>
</dbReference>
<keyword evidence="4 6" id="KW-0067">ATP-binding</keyword>
<dbReference type="AlphaFoldDB" id="A0A4R8UK58"/>
<comment type="similarity">
    <text evidence="1">Belongs to the ABC transporter superfamily.</text>
</comment>
<keyword evidence="7" id="KW-1185">Reference proteome</keyword>
<reference evidence="6 7" key="1">
    <citation type="submission" date="2019-03" db="EMBL/GenBank/DDBJ databases">
        <title>Genomics of glacier-inhabiting Cryobacterium strains.</title>
        <authorList>
            <person name="Liu Q."/>
            <person name="Xin Y.-H."/>
        </authorList>
    </citation>
    <scope>NUCLEOTIDE SEQUENCE [LARGE SCALE GENOMIC DNA]</scope>
    <source>
        <strain evidence="6 7">Sr47</strain>
    </source>
</reference>
<dbReference type="Pfam" id="PF00005">
    <property type="entry name" value="ABC_tran"/>
    <property type="match status" value="1"/>
</dbReference>
<dbReference type="RefSeq" id="WP_134487048.1">
    <property type="nucleotide sequence ID" value="NZ_SOEZ01000007.1"/>
</dbReference>
<organism evidence="6 7">
    <name type="scientific">Cryobacterium tagatosivorans</name>
    <dbReference type="NCBI Taxonomy" id="1259199"/>
    <lineage>
        <taxon>Bacteria</taxon>
        <taxon>Bacillati</taxon>
        <taxon>Actinomycetota</taxon>
        <taxon>Actinomycetes</taxon>
        <taxon>Micrococcales</taxon>
        <taxon>Microbacteriaceae</taxon>
        <taxon>Cryobacterium</taxon>
    </lineage>
</organism>
<dbReference type="Proteomes" id="UP000297866">
    <property type="component" value="Unassembled WGS sequence"/>
</dbReference>
<dbReference type="PANTHER" id="PTHR43776">
    <property type="entry name" value="TRANSPORT ATP-BINDING PROTEIN"/>
    <property type="match status" value="1"/>
</dbReference>
<dbReference type="GO" id="GO:0016887">
    <property type="term" value="F:ATP hydrolysis activity"/>
    <property type="evidence" value="ECO:0007669"/>
    <property type="project" value="InterPro"/>
</dbReference>
<sequence length="340" mass="37157">MTDRLLRVENLEKHFPLPFLDRVRTGARSVRALDGISFSVRKGETVGVVGESGCGKSTLARTLVGLDNQTAGTIHLEGRDTATLSKLEGARFRSRVQMVFQDPYASLDPRMRVRSILEEGWRANPTLVPRADRTAAAESLLDSVRLPAESLARFPHQFSGGQRQRIGIARALAVQPDILVCDEPTSGLDVSVQAQVLKLLAELKAERELTVIFIAHDLPVIRSIADRVIVMYLGKIVEIGPAERIFTAPHHPYTRALLSATPDPLRIIEKRKSDRIVLRGDVPSPINPPSGCPFRTRCWKAQDVCATVAPLLADDVDSAACHFPENVGFTPASAGLGRAL</sequence>
<dbReference type="InterPro" id="IPR017871">
    <property type="entry name" value="ABC_transporter-like_CS"/>
</dbReference>
<dbReference type="EMBL" id="SOEZ01000007">
    <property type="protein sequence ID" value="TFB56369.1"/>
    <property type="molecule type" value="Genomic_DNA"/>
</dbReference>
<dbReference type="InterPro" id="IPR013563">
    <property type="entry name" value="Oligopep_ABC_C"/>
</dbReference>
<dbReference type="OrthoDB" id="8481147at2"/>
<dbReference type="PANTHER" id="PTHR43776:SF7">
    <property type="entry name" value="D,D-DIPEPTIDE TRANSPORT ATP-BINDING PROTEIN DDPF-RELATED"/>
    <property type="match status" value="1"/>
</dbReference>
<dbReference type="SUPFAM" id="SSF52540">
    <property type="entry name" value="P-loop containing nucleoside triphosphate hydrolases"/>
    <property type="match status" value="1"/>
</dbReference>
<dbReference type="PROSITE" id="PS00211">
    <property type="entry name" value="ABC_TRANSPORTER_1"/>
    <property type="match status" value="1"/>
</dbReference>
<dbReference type="FunFam" id="3.40.50.300:FF:000016">
    <property type="entry name" value="Oligopeptide ABC transporter ATP-binding component"/>
    <property type="match status" value="1"/>
</dbReference>
<evidence type="ECO:0000256" key="1">
    <source>
        <dbReference type="ARBA" id="ARBA00005417"/>
    </source>
</evidence>
<dbReference type="InterPro" id="IPR027417">
    <property type="entry name" value="P-loop_NTPase"/>
</dbReference>
<keyword evidence="3" id="KW-0547">Nucleotide-binding</keyword>
<evidence type="ECO:0000313" key="7">
    <source>
        <dbReference type="Proteomes" id="UP000297866"/>
    </source>
</evidence>
<feature type="domain" description="ABC transporter" evidence="5">
    <location>
        <begin position="6"/>
        <end position="258"/>
    </location>
</feature>
<dbReference type="PROSITE" id="PS50893">
    <property type="entry name" value="ABC_TRANSPORTER_2"/>
    <property type="match status" value="1"/>
</dbReference>
<name>A0A4R8UK58_9MICO</name>
<evidence type="ECO:0000256" key="3">
    <source>
        <dbReference type="ARBA" id="ARBA00022741"/>
    </source>
</evidence>
<dbReference type="InterPro" id="IPR003593">
    <property type="entry name" value="AAA+_ATPase"/>
</dbReference>
<protein>
    <submittedName>
        <fullName evidence="6">ATP-binding cassette domain-containing protein</fullName>
    </submittedName>
</protein>
<comment type="caution">
    <text evidence="6">The sequence shown here is derived from an EMBL/GenBank/DDBJ whole genome shotgun (WGS) entry which is preliminary data.</text>
</comment>
<keyword evidence="2" id="KW-0813">Transport</keyword>
<evidence type="ECO:0000256" key="2">
    <source>
        <dbReference type="ARBA" id="ARBA00022448"/>
    </source>
</evidence>
<evidence type="ECO:0000256" key="4">
    <source>
        <dbReference type="ARBA" id="ARBA00022840"/>
    </source>
</evidence>
<dbReference type="CDD" id="cd03257">
    <property type="entry name" value="ABC_NikE_OppD_transporters"/>
    <property type="match status" value="1"/>
</dbReference>
<dbReference type="InterPro" id="IPR003439">
    <property type="entry name" value="ABC_transporter-like_ATP-bd"/>
</dbReference>
<proteinExistence type="inferred from homology"/>
<accession>A0A4R8UK58</accession>
<evidence type="ECO:0000259" key="5">
    <source>
        <dbReference type="PROSITE" id="PS50893"/>
    </source>
</evidence>
<dbReference type="GO" id="GO:0015833">
    <property type="term" value="P:peptide transport"/>
    <property type="evidence" value="ECO:0007669"/>
    <property type="project" value="InterPro"/>
</dbReference>
<dbReference type="InterPro" id="IPR050319">
    <property type="entry name" value="ABC_transp_ATP-bind"/>
</dbReference>
<dbReference type="GO" id="GO:0005524">
    <property type="term" value="F:ATP binding"/>
    <property type="evidence" value="ECO:0007669"/>
    <property type="project" value="UniProtKB-KW"/>
</dbReference>
<dbReference type="SMART" id="SM00382">
    <property type="entry name" value="AAA"/>
    <property type="match status" value="1"/>
</dbReference>